<dbReference type="CDD" id="cd00448">
    <property type="entry name" value="YjgF_YER057c_UK114_family"/>
    <property type="match status" value="1"/>
</dbReference>
<dbReference type="PANTHER" id="PTHR11803:SF39">
    <property type="entry name" value="2-IMINOBUTANOATE_2-IMINOPROPANOATE DEAMINASE"/>
    <property type="match status" value="1"/>
</dbReference>
<dbReference type="Gene3D" id="3.30.1330.40">
    <property type="entry name" value="RutC-like"/>
    <property type="match status" value="1"/>
</dbReference>
<keyword evidence="2" id="KW-1185">Reference proteome</keyword>
<dbReference type="InterPro" id="IPR006175">
    <property type="entry name" value="YjgF/YER057c/UK114"/>
</dbReference>
<gene>
    <name evidence="1" type="ORF">CAL12_03875</name>
</gene>
<dbReference type="EMBL" id="CP021108">
    <property type="protein sequence ID" value="ARP80047.1"/>
    <property type="molecule type" value="Genomic_DNA"/>
</dbReference>
<dbReference type="GO" id="GO:0019239">
    <property type="term" value="F:deaminase activity"/>
    <property type="evidence" value="ECO:0007669"/>
    <property type="project" value="TreeGrafter"/>
</dbReference>
<name>A0A1W6YG45_9BORD</name>
<dbReference type="SUPFAM" id="SSF55298">
    <property type="entry name" value="YjgF-like"/>
    <property type="match status" value="1"/>
</dbReference>
<dbReference type="Proteomes" id="UP000194151">
    <property type="component" value="Chromosome"/>
</dbReference>
<reference evidence="1 2" key="1">
    <citation type="submission" date="2017-05" db="EMBL/GenBank/DDBJ databases">
        <title>Complete and WGS of Bordetella genogroups.</title>
        <authorList>
            <person name="Spilker T."/>
            <person name="LiPuma J."/>
        </authorList>
    </citation>
    <scope>NUCLEOTIDE SEQUENCE [LARGE SCALE GENOMIC DNA]</scope>
    <source>
        <strain evidence="1 2">AU19157</strain>
    </source>
</reference>
<dbReference type="STRING" id="1416806.CAL12_03875"/>
<evidence type="ECO:0000313" key="1">
    <source>
        <dbReference type="EMBL" id="ARP80047.1"/>
    </source>
</evidence>
<dbReference type="KEGG" id="bgv:CAL12_03875"/>
<dbReference type="GO" id="GO:0005829">
    <property type="term" value="C:cytosol"/>
    <property type="evidence" value="ECO:0007669"/>
    <property type="project" value="TreeGrafter"/>
</dbReference>
<proteinExistence type="predicted"/>
<dbReference type="PANTHER" id="PTHR11803">
    <property type="entry name" value="2-IMINOBUTANOATE/2-IMINOPROPANOATE DEAMINASE RIDA"/>
    <property type="match status" value="1"/>
</dbReference>
<sequence length="131" mass="14327">MSRRSIYAEGFSHKNPIPAACRLGAMLYSGSIQGTDPATGAYGDTLERQCELMFDHVRRIVEAGGGSLASIVKMTVWMRDRGQRAALNAVWLRAFPNAEDRPARHTMQADLDGDKLIECDFVAVIVEEGAA</sequence>
<protein>
    <recommendedName>
        <fullName evidence="3">Enamine deaminase RidA</fullName>
    </recommendedName>
</protein>
<dbReference type="OrthoDB" id="9815126at2"/>
<organism evidence="1 2">
    <name type="scientific">Bordetella genomosp. 8</name>
    <dbReference type="NCBI Taxonomy" id="1416806"/>
    <lineage>
        <taxon>Bacteria</taxon>
        <taxon>Pseudomonadati</taxon>
        <taxon>Pseudomonadota</taxon>
        <taxon>Betaproteobacteria</taxon>
        <taxon>Burkholderiales</taxon>
        <taxon>Alcaligenaceae</taxon>
        <taxon>Bordetella</taxon>
    </lineage>
</organism>
<evidence type="ECO:0000313" key="2">
    <source>
        <dbReference type="Proteomes" id="UP000194151"/>
    </source>
</evidence>
<dbReference type="Pfam" id="PF01042">
    <property type="entry name" value="Ribonuc_L-PSP"/>
    <property type="match status" value="1"/>
</dbReference>
<dbReference type="InterPro" id="IPR035959">
    <property type="entry name" value="RutC-like_sf"/>
</dbReference>
<evidence type="ECO:0008006" key="3">
    <source>
        <dbReference type="Google" id="ProtNLM"/>
    </source>
</evidence>
<accession>A0A1W6YG45</accession>
<dbReference type="AlphaFoldDB" id="A0A1W6YG45"/>
<dbReference type="RefSeq" id="WP_086063279.1">
    <property type="nucleotide sequence ID" value="NZ_CP021108.1"/>
</dbReference>